<name>A0AAE4CZT1_9ACTN</name>
<feature type="binding site" evidence="1">
    <location>
        <position position="304"/>
    </location>
    <ligand>
        <name>Zn(2+)</name>
        <dbReference type="ChEBI" id="CHEBI:29105"/>
    </ligand>
</feature>
<dbReference type="AlphaFoldDB" id="A0AAE4CZT1"/>
<dbReference type="GO" id="GO:0005975">
    <property type="term" value="P:carbohydrate metabolic process"/>
    <property type="evidence" value="ECO:0007669"/>
    <property type="project" value="InterPro"/>
</dbReference>
<evidence type="ECO:0000256" key="1">
    <source>
        <dbReference type="PIRSR" id="PIRSR607822-1"/>
    </source>
</evidence>
<dbReference type="GO" id="GO:0031179">
    <property type="term" value="P:peptide modification"/>
    <property type="evidence" value="ECO:0007669"/>
    <property type="project" value="InterPro"/>
</dbReference>
<evidence type="ECO:0008006" key="4">
    <source>
        <dbReference type="Google" id="ProtNLM"/>
    </source>
</evidence>
<evidence type="ECO:0000313" key="3">
    <source>
        <dbReference type="Proteomes" id="UP001183629"/>
    </source>
</evidence>
<accession>A0AAE4CZT1</accession>
<protein>
    <recommendedName>
        <fullName evidence="4">Lanthionine synthetase-like protein</fullName>
    </recommendedName>
</protein>
<dbReference type="SUPFAM" id="SSF158745">
    <property type="entry name" value="LanC-like"/>
    <property type="match status" value="1"/>
</dbReference>
<dbReference type="PRINTS" id="PR01950">
    <property type="entry name" value="LANCSUPER"/>
</dbReference>
<feature type="binding site" evidence="1">
    <location>
        <position position="359"/>
    </location>
    <ligand>
        <name>Zn(2+)</name>
        <dbReference type="ChEBI" id="CHEBI:29105"/>
    </ligand>
</feature>
<dbReference type="Proteomes" id="UP001183629">
    <property type="component" value="Unassembled WGS sequence"/>
</dbReference>
<dbReference type="GO" id="GO:0046872">
    <property type="term" value="F:metal ion binding"/>
    <property type="evidence" value="ECO:0007669"/>
    <property type="project" value="UniProtKB-KW"/>
</dbReference>
<comment type="caution">
    <text evidence="2">The sequence shown here is derived from an EMBL/GenBank/DDBJ whole genome shotgun (WGS) entry which is preliminary data.</text>
</comment>
<keyword evidence="1" id="KW-0479">Metal-binding</keyword>
<dbReference type="EMBL" id="JAVDYC010000001">
    <property type="protein sequence ID" value="MDR7327224.1"/>
    <property type="molecule type" value="Genomic_DNA"/>
</dbReference>
<dbReference type="Pfam" id="PF05147">
    <property type="entry name" value="LANC_like"/>
    <property type="match status" value="1"/>
</dbReference>
<dbReference type="Gene3D" id="1.50.10.10">
    <property type="match status" value="1"/>
</dbReference>
<organism evidence="2 3">
    <name type="scientific">Catenuloplanes niger</name>
    <dbReference type="NCBI Taxonomy" id="587534"/>
    <lineage>
        <taxon>Bacteria</taxon>
        <taxon>Bacillati</taxon>
        <taxon>Actinomycetota</taxon>
        <taxon>Actinomycetes</taxon>
        <taxon>Micromonosporales</taxon>
        <taxon>Micromonosporaceae</taxon>
        <taxon>Catenuloplanes</taxon>
    </lineage>
</organism>
<dbReference type="RefSeq" id="WP_310424321.1">
    <property type="nucleotide sequence ID" value="NZ_JAVDYC010000001.1"/>
</dbReference>
<gene>
    <name evidence="2" type="ORF">J2S44_007474</name>
</gene>
<keyword evidence="3" id="KW-1185">Reference proteome</keyword>
<keyword evidence="1" id="KW-0862">Zinc</keyword>
<dbReference type="InterPro" id="IPR012341">
    <property type="entry name" value="6hp_glycosidase-like_sf"/>
</dbReference>
<dbReference type="InterPro" id="IPR007822">
    <property type="entry name" value="LANC-like"/>
</dbReference>
<sequence>MTLAFAATGLVPVIVETEDGLSAARMCSSLTALLGSSAGFLHDLIGGDGPVALAALRTLAAAPVTTQTGPTRGYGRRPYPDVPALRRHVLGIIRDQAPARVLRAPESAYASFDATLYTGSAGLGLELLHHRDAPAVPPLLEALLDHAARATRRSPRPPGLYLGSTGTLLFRARTGAADAAAPDRPFDTADPHDDIISGIAGCGIGHLLRGDRTAARACVDSLLAAGPMRLSVTGTPSPSTEPAAGYAHGTAGVLDLLLKYVAATGDPVVRTEARHRAGTLAHTAADLIVRARRPGAVPLAVSWCQGLSGIGRTLLHATTVLGAATDGGERGDARFAELALAAAEVCVDWIPRMQNPGQCCGLAGVGTYLIDCARHTGDSRWLDAAHDVARQLLRRSHGPDDAPRFVDLDRQDAPLSWSAGYTGILTFLRRLDDPAAPDLLEPPAPSPAR</sequence>
<evidence type="ECO:0000313" key="2">
    <source>
        <dbReference type="EMBL" id="MDR7327224.1"/>
    </source>
</evidence>
<dbReference type="SMART" id="SM01260">
    <property type="entry name" value="LANC_like"/>
    <property type="match status" value="1"/>
</dbReference>
<proteinExistence type="predicted"/>
<reference evidence="2 3" key="1">
    <citation type="submission" date="2023-07" db="EMBL/GenBank/DDBJ databases">
        <title>Sequencing the genomes of 1000 actinobacteria strains.</title>
        <authorList>
            <person name="Klenk H.-P."/>
        </authorList>
    </citation>
    <scope>NUCLEOTIDE SEQUENCE [LARGE SCALE GENOMIC DNA]</scope>
    <source>
        <strain evidence="2 3">DSM 44711</strain>
    </source>
</reference>